<dbReference type="InterPro" id="IPR006311">
    <property type="entry name" value="TAT_signal"/>
</dbReference>
<evidence type="ECO:0000256" key="4">
    <source>
        <dbReference type="SAM" id="Phobius"/>
    </source>
</evidence>
<dbReference type="PROSITE" id="PS51318">
    <property type="entry name" value="TAT"/>
    <property type="match status" value="1"/>
</dbReference>
<keyword evidence="4" id="KW-0472">Membrane</keyword>
<dbReference type="Proteomes" id="UP000298180">
    <property type="component" value="Unassembled WGS sequence"/>
</dbReference>
<dbReference type="CDD" id="cd02968">
    <property type="entry name" value="SCO"/>
    <property type="match status" value="1"/>
</dbReference>
<feature type="disulfide bond" description="Redox-active" evidence="3">
    <location>
        <begin position="103"/>
        <end position="107"/>
    </location>
</feature>
<feature type="binding site" evidence="2">
    <location>
        <position position="107"/>
    </location>
    <ligand>
        <name>Cu cation</name>
        <dbReference type="ChEBI" id="CHEBI:23378"/>
    </ligand>
</feature>
<evidence type="ECO:0000256" key="1">
    <source>
        <dbReference type="ARBA" id="ARBA00010996"/>
    </source>
</evidence>
<evidence type="ECO:0000313" key="6">
    <source>
        <dbReference type="Proteomes" id="UP000298180"/>
    </source>
</evidence>
<protein>
    <submittedName>
        <fullName evidence="5">SCO family protein</fullName>
    </submittedName>
</protein>
<gene>
    <name evidence="5" type="ORF">EZ313_02140</name>
</gene>
<dbReference type="Pfam" id="PF02630">
    <property type="entry name" value="SCO1-SenC"/>
    <property type="match status" value="1"/>
</dbReference>
<dbReference type="PANTHER" id="PTHR12151:SF5">
    <property type="entry name" value="AT19154P"/>
    <property type="match status" value="1"/>
</dbReference>
<dbReference type="InterPro" id="IPR036249">
    <property type="entry name" value="Thioredoxin-like_sf"/>
</dbReference>
<dbReference type="RefSeq" id="WP_135261576.1">
    <property type="nucleotide sequence ID" value="NZ_SMLM01000001.1"/>
</dbReference>
<name>A0A4Z0C3S5_9BURK</name>
<evidence type="ECO:0000256" key="3">
    <source>
        <dbReference type="PIRSR" id="PIRSR603782-2"/>
    </source>
</evidence>
<feature type="transmembrane region" description="Helical" evidence="4">
    <location>
        <begin position="27"/>
        <end position="48"/>
    </location>
</feature>
<keyword evidence="2" id="KW-0479">Metal-binding</keyword>
<keyword evidence="6" id="KW-1185">Reference proteome</keyword>
<accession>A0A4Z0C3S5</accession>
<evidence type="ECO:0000256" key="2">
    <source>
        <dbReference type="PIRSR" id="PIRSR603782-1"/>
    </source>
</evidence>
<dbReference type="SUPFAM" id="SSF52833">
    <property type="entry name" value="Thioredoxin-like"/>
    <property type="match status" value="1"/>
</dbReference>
<keyword evidence="2" id="KW-0186">Copper</keyword>
<keyword evidence="3" id="KW-1015">Disulfide bond</keyword>
<dbReference type="GO" id="GO:0046872">
    <property type="term" value="F:metal ion binding"/>
    <property type="evidence" value="ECO:0007669"/>
    <property type="project" value="UniProtKB-KW"/>
</dbReference>
<dbReference type="Gene3D" id="3.40.30.10">
    <property type="entry name" value="Glutaredoxin"/>
    <property type="match status" value="1"/>
</dbReference>
<evidence type="ECO:0000313" key="5">
    <source>
        <dbReference type="EMBL" id="TFZ05494.1"/>
    </source>
</evidence>
<proteinExistence type="inferred from homology"/>
<dbReference type="InterPro" id="IPR003782">
    <property type="entry name" value="SCO1/SenC"/>
</dbReference>
<keyword evidence="4" id="KW-1133">Transmembrane helix</keyword>
<keyword evidence="4" id="KW-0812">Transmembrane</keyword>
<feature type="binding site" evidence="2">
    <location>
        <position position="103"/>
    </location>
    <ligand>
        <name>Cu cation</name>
        <dbReference type="ChEBI" id="CHEBI:23378"/>
    </ligand>
</feature>
<reference evidence="5 6" key="1">
    <citation type="submission" date="2019-03" db="EMBL/GenBank/DDBJ databases">
        <title>Ramlibacter henchirensis DSM 14656, whole genome shotgun sequence.</title>
        <authorList>
            <person name="Zhang X."/>
            <person name="Feng G."/>
            <person name="Zhu H."/>
        </authorList>
    </citation>
    <scope>NUCLEOTIDE SEQUENCE [LARGE SCALE GENOMIC DNA]</scope>
    <source>
        <strain evidence="5 6">DSM 14656</strain>
    </source>
</reference>
<sequence>MTASAQTRDEAGAPRRPLFSSERRRDWLTACAGGLVAAAGAGAAYLPWISPRVHAQRRAQPARRTGSRLPDVPLLTHDGRQVRFYSDLVRGRLVFISMMYTQCSERCPPMTQALRGVQEALGDRVGRDVFMYSISLLPEYDRPADLQAYRELHRVGPGWTFLTGAKKDVEQVRYALGFYDPDPEIDADLGQHTGMVRIGNDALDRWCMTFILSEPHLILEAFMGVDPVSRAAGASWARPMQS</sequence>
<dbReference type="PANTHER" id="PTHR12151">
    <property type="entry name" value="ELECTRON TRANSPORT PROTIN SCO1/SENC FAMILY MEMBER"/>
    <property type="match status" value="1"/>
</dbReference>
<dbReference type="AlphaFoldDB" id="A0A4Z0C3S5"/>
<dbReference type="EMBL" id="SMLM01000001">
    <property type="protein sequence ID" value="TFZ05494.1"/>
    <property type="molecule type" value="Genomic_DNA"/>
</dbReference>
<comment type="similarity">
    <text evidence="1">Belongs to the SCO1/2 family.</text>
</comment>
<organism evidence="5 6">
    <name type="scientific">Ramlibacter henchirensis</name>
    <dbReference type="NCBI Taxonomy" id="204072"/>
    <lineage>
        <taxon>Bacteria</taxon>
        <taxon>Pseudomonadati</taxon>
        <taxon>Pseudomonadota</taxon>
        <taxon>Betaproteobacteria</taxon>
        <taxon>Burkholderiales</taxon>
        <taxon>Comamonadaceae</taxon>
        <taxon>Ramlibacter</taxon>
    </lineage>
</organism>
<comment type="caution">
    <text evidence="5">The sequence shown here is derived from an EMBL/GenBank/DDBJ whole genome shotgun (WGS) entry which is preliminary data.</text>
</comment>
<dbReference type="OrthoDB" id="8550465at2"/>